<evidence type="ECO:0000256" key="1">
    <source>
        <dbReference type="SAM" id="MobiDB-lite"/>
    </source>
</evidence>
<reference evidence="2" key="1">
    <citation type="journal article" date="2020" name="mSystems">
        <title>Genome- and Community-Level Interaction Insights into Carbon Utilization and Element Cycling Functions of Hydrothermarchaeota in Hydrothermal Sediment.</title>
        <authorList>
            <person name="Zhou Z."/>
            <person name="Liu Y."/>
            <person name="Xu W."/>
            <person name="Pan J."/>
            <person name="Luo Z.H."/>
            <person name="Li M."/>
        </authorList>
    </citation>
    <scope>NUCLEOTIDE SEQUENCE [LARGE SCALE GENOMIC DNA]</scope>
    <source>
        <strain evidence="2">SpSt-1181</strain>
    </source>
</reference>
<dbReference type="SUPFAM" id="SSF54001">
    <property type="entry name" value="Cysteine proteinases"/>
    <property type="match status" value="1"/>
</dbReference>
<dbReference type="InterPro" id="IPR024453">
    <property type="entry name" value="Peptidase_C92"/>
</dbReference>
<dbReference type="EMBL" id="DSBW01000184">
    <property type="protein sequence ID" value="HED31701.1"/>
    <property type="molecule type" value="Genomic_DNA"/>
</dbReference>
<protein>
    <recommendedName>
        <fullName evidence="3">Peptidoglycan peptidase</fullName>
    </recommendedName>
</protein>
<sequence length="240" mass="26688">MRRLSTKVPRTGPRRSSSSSGSTVSGWSICSIASRLLLLLLLLFSVSGGPEAGDNRLQVVSRVVGSAAREGDVVLRYGTGFWSAWFRDASRHEKRFSHAGIVISDDNMLYVVHSSASDINGQGTVRQEPLGEFLEEAKDFAVFRFHVSDEIRQRIGLYARSFLGRPFDALFNLDDESRLYCTELVMLSVNRAAGKEMIGPEWINGVPVVTLDRCYLHNDSYPVVDRRDMADAAGRRGGLW</sequence>
<name>A0A831SQA6_PROAE</name>
<accession>A0A831SQA6</accession>
<comment type="caution">
    <text evidence="2">The sequence shown here is derived from an EMBL/GenBank/DDBJ whole genome shotgun (WGS) entry which is preliminary data.</text>
</comment>
<feature type="region of interest" description="Disordered" evidence="1">
    <location>
        <begin position="1"/>
        <end position="25"/>
    </location>
</feature>
<gene>
    <name evidence="2" type="ORF">ENN50_08525</name>
</gene>
<dbReference type="Proteomes" id="UP000886335">
    <property type="component" value="Unassembled WGS sequence"/>
</dbReference>
<proteinExistence type="predicted"/>
<dbReference type="Pfam" id="PF05708">
    <property type="entry name" value="Peptidase_C92"/>
    <property type="match status" value="1"/>
</dbReference>
<dbReference type="Gene3D" id="3.90.1720.10">
    <property type="entry name" value="endopeptidase domain like (from Nostoc punctiforme)"/>
    <property type="match status" value="1"/>
</dbReference>
<dbReference type="AlphaFoldDB" id="A0A831SQA6"/>
<evidence type="ECO:0008006" key="3">
    <source>
        <dbReference type="Google" id="ProtNLM"/>
    </source>
</evidence>
<feature type="compositionally biased region" description="Low complexity" evidence="1">
    <location>
        <begin position="8"/>
        <end position="25"/>
    </location>
</feature>
<organism evidence="2">
    <name type="scientific">Prosthecochloris aestuarii</name>
    <dbReference type="NCBI Taxonomy" id="1102"/>
    <lineage>
        <taxon>Bacteria</taxon>
        <taxon>Pseudomonadati</taxon>
        <taxon>Chlorobiota</taxon>
        <taxon>Chlorobiia</taxon>
        <taxon>Chlorobiales</taxon>
        <taxon>Chlorobiaceae</taxon>
        <taxon>Prosthecochloris</taxon>
    </lineage>
</organism>
<dbReference type="InterPro" id="IPR038765">
    <property type="entry name" value="Papain-like_cys_pep_sf"/>
</dbReference>
<evidence type="ECO:0000313" key="2">
    <source>
        <dbReference type="EMBL" id="HED31701.1"/>
    </source>
</evidence>